<dbReference type="InterPro" id="IPR036249">
    <property type="entry name" value="Thioredoxin-like_sf"/>
</dbReference>
<gene>
    <name evidence="1" type="ORF">JGI1_00924</name>
</gene>
<dbReference type="STRING" id="1643428.GCA_001442855_00901"/>
<dbReference type="EMBL" id="FAOO01000005">
    <property type="protein sequence ID" value="CUU04193.1"/>
    <property type="molecule type" value="Genomic_DNA"/>
</dbReference>
<proteinExistence type="predicted"/>
<evidence type="ECO:0000313" key="1">
    <source>
        <dbReference type="EMBL" id="CUU04193.1"/>
    </source>
</evidence>
<sequence length="121" mass="13735">MRFKKHIFICTNRRPPEHPRGSCAQKGSEELVAKFKKRISELGLNKIVRVNSSGCLDACEHGISIVIYPEGIWYGGVKEEDIEKIISSHIINGEVVDELMIKDEKFNPDLMQSAKIEPIQK</sequence>
<dbReference type="SUPFAM" id="SSF52833">
    <property type="entry name" value="Thioredoxin-like"/>
    <property type="match status" value="1"/>
</dbReference>
<dbReference type="CDD" id="cd02980">
    <property type="entry name" value="TRX_Fd_family"/>
    <property type="match status" value="1"/>
</dbReference>
<dbReference type="AlphaFoldDB" id="A0A0S4N290"/>
<dbReference type="Proteomes" id="UP000320623">
    <property type="component" value="Unassembled WGS sequence"/>
</dbReference>
<protein>
    <submittedName>
        <fullName evidence="1">(2Fe-2S) ferredoxin</fullName>
    </submittedName>
</protein>
<dbReference type="OrthoDB" id="9800692at2"/>
<name>A0A0S4N290_9BACT</name>
<evidence type="ECO:0000313" key="2">
    <source>
        <dbReference type="Proteomes" id="UP000320623"/>
    </source>
</evidence>
<keyword evidence="2" id="KW-1185">Reference proteome</keyword>
<dbReference type="Gene3D" id="3.40.30.10">
    <property type="entry name" value="Glutaredoxin"/>
    <property type="match status" value="1"/>
</dbReference>
<accession>A0A0S4N290</accession>
<organism evidence="1 2">
    <name type="scientific">Candidatus Thermokryptus mobilis</name>
    <dbReference type="NCBI Taxonomy" id="1643428"/>
    <lineage>
        <taxon>Bacteria</taxon>
        <taxon>Pseudomonadati</taxon>
        <taxon>Candidatus Kryptoniota</taxon>
        <taxon>Candidatus Thermokryptus</taxon>
    </lineage>
</organism>
<reference evidence="2" key="1">
    <citation type="submission" date="2015-11" db="EMBL/GenBank/DDBJ databases">
        <authorList>
            <person name="Varghese N."/>
        </authorList>
    </citation>
    <scope>NUCLEOTIDE SEQUENCE [LARGE SCALE GENOMIC DNA]</scope>
</reference>
<dbReference type="RefSeq" id="WP_140944690.1">
    <property type="nucleotide sequence ID" value="NZ_FAOO01000005.1"/>
</dbReference>